<dbReference type="AlphaFoldDB" id="A0AAV2YPJ7"/>
<evidence type="ECO:0000256" key="4">
    <source>
        <dbReference type="ARBA" id="ARBA00023136"/>
    </source>
</evidence>
<feature type="transmembrane region" description="Helical" evidence="5">
    <location>
        <begin position="231"/>
        <end position="253"/>
    </location>
</feature>
<keyword evidence="3 5" id="KW-1133">Transmembrane helix</keyword>
<evidence type="ECO:0000256" key="1">
    <source>
        <dbReference type="ARBA" id="ARBA00004141"/>
    </source>
</evidence>
<feature type="transmembrane region" description="Helical" evidence="5">
    <location>
        <begin position="138"/>
        <end position="157"/>
    </location>
</feature>
<protein>
    <submittedName>
        <fullName evidence="6">Uncharacterized protein</fullName>
    </submittedName>
</protein>
<proteinExistence type="predicted"/>
<dbReference type="EMBL" id="DAKRPA010000029">
    <property type="protein sequence ID" value="DBA02646.1"/>
    <property type="molecule type" value="Genomic_DNA"/>
</dbReference>
<comment type="caution">
    <text evidence="6">The sequence shown here is derived from an EMBL/GenBank/DDBJ whole genome shotgun (WGS) entry which is preliminary data.</text>
</comment>
<keyword evidence="4 5" id="KW-0472">Membrane</keyword>
<keyword evidence="8" id="KW-1185">Reference proteome</keyword>
<dbReference type="PANTHER" id="PTHR23291">
    <property type="entry name" value="BAX INHIBITOR-RELATED"/>
    <property type="match status" value="1"/>
</dbReference>
<name>A0AAV2YPJ7_9STRA</name>
<evidence type="ECO:0000256" key="2">
    <source>
        <dbReference type="ARBA" id="ARBA00022692"/>
    </source>
</evidence>
<reference evidence="6" key="2">
    <citation type="journal article" date="2023" name="Microbiol Resour">
        <title>Decontamination and Annotation of the Draft Genome Sequence of the Oomycete Lagenidium giganteum ARSEF 373.</title>
        <authorList>
            <person name="Morgan W.R."/>
            <person name="Tartar A."/>
        </authorList>
    </citation>
    <scope>NUCLEOTIDE SEQUENCE</scope>
    <source>
        <strain evidence="6">ARSEF 373</strain>
    </source>
</reference>
<dbReference type="InterPro" id="IPR006214">
    <property type="entry name" value="Bax_inhibitor_1-related"/>
</dbReference>
<feature type="transmembrane region" description="Helical" evidence="5">
    <location>
        <begin position="192"/>
        <end position="211"/>
    </location>
</feature>
<dbReference type="EMBL" id="DAKRPA010000177">
    <property type="protein sequence ID" value="DAZ96136.1"/>
    <property type="molecule type" value="Genomic_DNA"/>
</dbReference>
<dbReference type="GO" id="GO:0016020">
    <property type="term" value="C:membrane"/>
    <property type="evidence" value="ECO:0007669"/>
    <property type="project" value="UniProtKB-SubCell"/>
</dbReference>
<evidence type="ECO:0000256" key="5">
    <source>
        <dbReference type="SAM" id="Phobius"/>
    </source>
</evidence>
<dbReference type="PANTHER" id="PTHR23291:SF50">
    <property type="entry name" value="PROTEIN LIFEGUARD 4"/>
    <property type="match status" value="1"/>
</dbReference>
<evidence type="ECO:0000313" key="7">
    <source>
        <dbReference type="EMBL" id="DBA02646.1"/>
    </source>
</evidence>
<organism evidence="6 8">
    <name type="scientific">Lagenidium giganteum</name>
    <dbReference type="NCBI Taxonomy" id="4803"/>
    <lineage>
        <taxon>Eukaryota</taxon>
        <taxon>Sar</taxon>
        <taxon>Stramenopiles</taxon>
        <taxon>Oomycota</taxon>
        <taxon>Peronosporomycetes</taxon>
        <taxon>Pythiales</taxon>
        <taxon>Pythiaceae</taxon>
    </lineage>
</organism>
<dbReference type="Proteomes" id="UP001146120">
    <property type="component" value="Unassembled WGS sequence"/>
</dbReference>
<sequence length="356" mass="38645">MLQKSDAAPVKSIETPAAAPTPQIEFVRATSTIADAIDVAPTAAVTAPHEAPRNSTRDYVSRRMELWDDPLEDSADRADRAVELGAICHLPLALQVAFRQKMLTIFAIQLFFVWALVTLFVYEPHLKDSISRSFRNEYTVLAPFFAMALLLLVLYGVRNRFPWNWFVLLCFSVTQGVFFAALGVVFKTNVGVFNCGFTFCCVCLMILLAGVRRNPAPESTNNAEGTLLSSFAAGMVSYTVVAVISSVLFAVLGSSFVSHAGFALTLAFQFVLLTWFSFDASAMYRVMSPDEYMHGVIYFYTDLILLIVVGSLVAGTVAICTVASGGGDVGGACVGCTGCYCGPTGRNEEEEVMSRV</sequence>
<evidence type="ECO:0000256" key="3">
    <source>
        <dbReference type="ARBA" id="ARBA00022989"/>
    </source>
</evidence>
<gene>
    <name evidence="6" type="ORF">N0F65_008715</name>
    <name evidence="7" type="ORF">N0F65_012018</name>
</gene>
<feature type="transmembrane region" description="Helical" evidence="5">
    <location>
        <begin position="298"/>
        <end position="320"/>
    </location>
</feature>
<feature type="transmembrane region" description="Helical" evidence="5">
    <location>
        <begin position="260"/>
        <end position="278"/>
    </location>
</feature>
<evidence type="ECO:0000313" key="8">
    <source>
        <dbReference type="Proteomes" id="UP001146120"/>
    </source>
</evidence>
<feature type="transmembrane region" description="Helical" evidence="5">
    <location>
        <begin position="163"/>
        <end position="185"/>
    </location>
</feature>
<comment type="subcellular location">
    <subcellularLocation>
        <location evidence="1">Membrane</location>
        <topology evidence="1">Multi-pass membrane protein</topology>
    </subcellularLocation>
</comment>
<evidence type="ECO:0000313" key="6">
    <source>
        <dbReference type="EMBL" id="DAZ96136.1"/>
    </source>
</evidence>
<keyword evidence="2 5" id="KW-0812">Transmembrane</keyword>
<feature type="transmembrane region" description="Helical" evidence="5">
    <location>
        <begin position="102"/>
        <end position="122"/>
    </location>
</feature>
<accession>A0AAV2YPJ7</accession>
<reference evidence="6" key="1">
    <citation type="submission" date="2022-11" db="EMBL/GenBank/DDBJ databases">
        <authorList>
            <person name="Morgan W.R."/>
            <person name="Tartar A."/>
        </authorList>
    </citation>
    <scope>NUCLEOTIDE SEQUENCE</scope>
    <source>
        <strain evidence="6">ARSEF 373</strain>
    </source>
</reference>